<evidence type="ECO:0000313" key="1">
    <source>
        <dbReference type="EMBL" id="OLL14474.1"/>
    </source>
</evidence>
<proteinExistence type="predicted"/>
<dbReference type="RefSeq" id="WP_075249503.1">
    <property type="nucleotide sequence ID" value="NZ_MSGO01000036.1"/>
</dbReference>
<gene>
    <name evidence="1" type="ORF">BKH32_08335</name>
</gene>
<reference evidence="1 2" key="1">
    <citation type="submission" date="2016-12" db="EMBL/GenBank/DDBJ databases">
        <title>Genomic comparison of strains in the 'Actinomyces naeslundii' group.</title>
        <authorList>
            <person name="Mughal S.R."/>
            <person name="Do T."/>
            <person name="Gilbert S.C."/>
            <person name="Witherden E.A."/>
            <person name="Didelot X."/>
            <person name="Beighton D."/>
        </authorList>
    </citation>
    <scope>NUCLEOTIDE SEQUENCE [LARGE SCALE GENOMIC DNA]</scope>
    <source>
        <strain evidence="1 2">S64C</strain>
    </source>
</reference>
<evidence type="ECO:0000313" key="2">
    <source>
        <dbReference type="Proteomes" id="UP000185736"/>
    </source>
</evidence>
<dbReference type="EMBL" id="MSGO01000036">
    <property type="protein sequence ID" value="OLL14474.1"/>
    <property type="molecule type" value="Genomic_DNA"/>
</dbReference>
<comment type="caution">
    <text evidence="1">The sequence shown here is derived from an EMBL/GenBank/DDBJ whole genome shotgun (WGS) entry which is preliminary data.</text>
</comment>
<organism evidence="1 2">
    <name type="scientific">Actinomyces oris</name>
    <dbReference type="NCBI Taxonomy" id="544580"/>
    <lineage>
        <taxon>Bacteria</taxon>
        <taxon>Bacillati</taxon>
        <taxon>Actinomycetota</taxon>
        <taxon>Actinomycetes</taxon>
        <taxon>Actinomycetales</taxon>
        <taxon>Actinomycetaceae</taxon>
        <taxon>Actinomyces</taxon>
    </lineage>
</organism>
<dbReference type="AlphaFoldDB" id="A0A1Q8I046"/>
<dbReference type="Proteomes" id="UP000185736">
    <property type="component" value="Unassembled WGS sequence"/>
</dbReference>
<name>A0A1Q8I046_9ACTO</name>
<protein>
    <submittedName>
        <fullName evidence="1">Toxin-antitoxin system antitoxin subunit</fullName>
    </submittedName>
</protein>
<accession>A0A1Q8I046</accession>
<sequence>MTQKIAVSLPDEQVVSIRRAVAQGRAASVSGFISAAVARVQREDDLAQLLDDLDRELGPVDDADLAWADKALGLA</sequence>